<keyword evidence="4" id="KW-1133">Transmembrane helix</keyword>
<keyword evidence="8" id="KW-1185">Reference proteome</keyword>
<keyword evidence="4" id="KW-0408">Iron</keyword>
<comment type="similarity">
    <text evidence="4">Belongs to the LapB family.</text>
</comment>
<dbReference type="GO" id="GO:0008653">
    <property type="term" value="P:lipopolysaccharide metabolic process"/>
    <property type="evidence" value="ECO:0007669"/>
    <property type="project" value="InterPro"/>
</dbReference>
<proteinExistence type="inferred from homology"/>
<dbReference type="InterPro" id="IPR041166">
    <property type="entry name" value="Rubredoxin_2"/>
</dbReference>
<comment type="caution">
    <text evidence="7">The sequence shown here is derived from an EMBL/GenBank/DDBJ whole genome shotgun (WGS) entry which is preliminary data.</text>
</comment>
<dbReference type="RefSeq" id="WP_123521302.1">
    <property type="nucleotide sequence ID" value="NZ_JBHLWF010000024.1"/>
</dbReference>
<dbReference type="PANTHER" id="PTHR45586">
    <property type="entry name" value="TPR REPEAT-CONTAINING PROTEIN PA4667"/>
    <property type="match status" value="1"/>
</dbReference>
<gene>
    <name evidence="4" type="primary">lapB</name>
    <name evidence="7" type="ORF">EDC25_1326</name>
</gene>
<dbReference type="InterPro" id="IPR051012">
    <property type="entry name" value="CellSynth/LPSAsmb/PSIAsmb"/>
</dbReference>
<keyword evidence="4" id="KW-0812">Transmembrane</keyword>
<feature type="topological domain" description="Cytoplasmic" evidence="4">
    <location>
        <begin position="23"/>
        <end position="390"/>
    </location>
</feature>
<dbReference type="Pfam" id="PF18073">
    <property type="entry name" value="Zn_ribbon_LapB"/>
    <property type="match status" value="1"/>
</dbReference>
<keyword evidence="4" id="KW-0997">Cell inner membrane</keyword>
<accession>A0A4R3L0A6</accession>
<comment type="function">
    <text evidence="4">Modulates cellular lipopolysaccharide (LPS) levels by regulating LpxC, which is involved in lipid A biosynthesis. May act by modulating the proteolytic activity of FtsH towards LpxC. May also coordinate assembly of proteins involved in LPS synthesis at the plasma membrane.</text>
</comment>
<feature type="binding site" evidence="4">
    <location>
        <position position="372"/>
    </location>
    <ligand>
        <name>Fe cation</name>
        <dbReference type="ChEBI" id="CHEBI:24875"/>
    </ligand>
</feature>
<dbReference type="SUPFAM" id="SSF81901">
    <property type="entry name" value="HCP-like"/>
    <property type="match status" value="1"/>
</dbReference>
<dbReference type="AlphaFoldDB" id="A0A4R3L0A6"/>
<dbReference type="NCBIfam" id="NF008757">
    <property type="entry name" value="PRK11788.1-5"/>
    <property type="match status" value="1"/>
</dbReference>
<dbReference type="HAMAP" id="MF_00994">
    <property type="entry name" value="LPS_assembly_LapB"/>
    <property type="match status" value="1"/>
</dbReference>
<dbReference type="EMBL" id="SMAF01000032">
    <property type="protein sequence ID" value="TCS92766.1"/>
    <property type="molecule type" value="Genomic_DNA"/>
</dbReference>
<evidence type="ECO:0000259" key="6">
    <source>
        <dbReference type="Pfam" id="PF18073"/>
    </source>
</evidence>
<feature type="repeat" description="TPR" evidence="5">
    <location>
        <begin position="216"/>
        <end position="249"/>
    </location>
</feature>
<evidence type="ECO:0000256" key="3">
    <source>
        <dbReference type="ARBA" id="ARBA00022803"/>
    </source>
</evidence>
<dbReference type="Gene3D" id="1.25.40.10">
    <property type="entry name" value="Tetratricopeptide repeat domain"/>
    <property type="match status" value="2"/>
</dbReference>
<dbReference type="PANTHER" id="PTHR45586:SF1">
    <property type="entry name" value="LIPOPOLYSACCHARIDE ASSEMBLY PROTEIN B"/>
    <property type="match status" value="1"/>
</dbReference>
<feature type="binding site" evidence="4">
    <location>
        <position position="361"/>
    </location>
    <ligand>
        <name>Fe cation</name>
        <dbReference type="ChEBI" id="CHEBI:24875"/>
    </ligand>
</feature>
<feature type="binding site" evidence="4">
    <location>
        <position position="358"/>
    </location>
    <ligand>
        <name>Fe cation</name>
        <dbReference type="ChEBI" id="CHEBI:24875"/>
    </ligand>
</feature>
<feature type="binding site" evidence="4">
    <location>
        <position position="375"/>
    </location>
    <ligand>
        <name>Fe cation</name>
        <dbReference type="ChEBI" id="CHEBI:24875"/>
    </ligand>
</feature>
<organism evidence="7 8">
    <name type="scientific">Pseudofulvimonas gallinarii</name>
    <dbReference type="NCBI Taxonomy" id="634155"/>
    <lineage>
        <taxon>Bacteria</taxon>
        <taxon>Pseudomonadati</taxon>
        <taxon>Pseudomonadota</taxon>
        <taxon>Gammaproteobacteria</taxon>
        <taxon>Lysobacterales</taxon>
        <taxon>Rhodanobacteraceae</taxon>
        <taxon>Pseudofulvimonas</taxon>
    </lineage>
</organism>
<dbReference type="GO" id="GO:0046890">
    <property type="term" value="P:regulation of lipid biosynthetic process"/>
    <property type="evidence" value="ECO:0007669"/>
    <property type="project" value="UniProtKB-UniRule"/>
</dbReference>
<evidence type="ECO:0000313" key="7">
    <source>
        <dbReference type="EMBL" id="TCS92766.1"/>
    </source>
</evidence>
<dbReference type="PROSITE" id="PS50005">
    <property type="entry name" value="TPR"/>
    <property type="match status" value="1"/>
</dbReference>
<keyword evidence="4" id="KW-0472">Membrane</keyword>
<dbReference type="GO" id="GO:0009898">
    <property type="term" value="C:cytoplasmic side of plasma membrane"/>
    <property type="evidence" value="ECO:0007669"/>
    <property type="project" value="UniProtKB-UniRule"/>
</dbReference>
<protein>
    <recommendedName>
        <fullName evidence="4">Lipopolysaccharide assembly protein B</fullName>
    </recommendedName>
</protein>
<sequence>MSELGLFWLLLPVVAAASWYFARRGTELISGARVDRLSSGYFRGLSHLLNEEPDKAIEVFLSIAELDQEAVETQLALGSLFRRRGEVGRAIRLHQDLLKRDNLSKAQKTAALFELGEDYMRAGLLDRSEGLFADLVAAGIDTDEALGRLVTIYESERDWVKAIDHAERLEQLTGRPQGAAVAHYRCELSERARNKGHLELAREELELALKADPSCARAEILLGNLERQAGDHARAARAYERAARVDPDVLSLLLPDLLSCYRELGDNERAREFLTDVTARYPGIAPVLALAQEIERNEGEHAGELFLARELRRHPSVPGLRRLAEIGLRHTNEETRPVLAAIAEVSERMLDQGAGYRCKRCGFGARGHHWQCPSCKSWDTLKPQHRLLGE</sequence>
<dbReference type="InterPro" id="IPR030865">
    <property type="entry name" value="LapB"/>
</dbReference>
<dbReference type="InterPro" id="IPR019734">
    <property type="entry name" value="TPR_rpt"/>
</dbReference>
<keyword evidence="1 4" id="KW-0479">Metal-binding</keyword>
<dbReference type="Pfam" id="PF13432">
    <property type="entry name" value="TPR_16"/>
    <property type="match status" value="1"/>
</dbReference>
<keyword evidence="2 4" id="KW-0677">Repeat</keyword>
<dbReference type="Proteomes" id="UP000294599">
    <property type="component" value="Unassembled WGS sequence"/>
</dbReference>
<feature type="domain" description="LapB rubredoxin metal binding" evidence="6">
    <location>
        <begin position="356"/>
        <end position="383"/>
    </location>
</feature>
<keyword evidence="3 4" id="KW-0802">TPR repeat</keyword>
<evidence type="ECO:0000256" key="5">
    <source>
        <dbReference type="PROSITE-ProRule" id="PRU00339"/>
    </source>
</evidence>
<keyword evidence="4" id="KW-1003">Cell membrane</keyword>
<dbReference type="Pfam" id="PF13176">
    <property type="entry name" value="TPR_7"/>
    <property type="match status" value="1"/>
</dbReference>
<dbReference type="SMART" id="SM00028">
    <property type="entry name" value="TPR"/>
    <property type="match status" value="3"/>
</dbReference>
<evidence type="ECO:0000256" key="4">
    <source>
        <dbReference type="HAMAP-Rule" id="MF_00994"/>
    </source>
</evidence>
<name>A0A4R3L0A6_9GAMM</name>
<dbReference type="GO" id="GO:0005506">
    <property type="term" value="F:iron ion binding"/>
    <property type="evidence" value="ECO:0007669"/>
    <property type="project" value="UniProtKB-UniRule"/>
</dbReference>
<dbReference type="OrthoDB" id="507476at2"/>
<evidence type="ECO:0000256" key="1">
    <source>
        <dbReference type="ARBA" id="ARBA00022723"/>
    </source>
</evidence>
<evidence type="ECO:0000256" key="2">
    <source>
        <dbReference type="ARBA" id="ARBA00022737"/>
    </source>
</evidence>
<evidence type="ECO:0000313" key="8">
    <source>
        <dbReference type="Proteomes" id="UP000294599"/>
    </source>
</evidence>
<comment type="subcellular location">
    <subcellularLocation>
        <location evidence="4">Cell inner membrane</location>
        <topology evidence="4">Single-pass membrane protein</topology>
        <orientation evidence="4">Cytoplasmic side</orientation>
    </subcellularLocation>
</comment>
<dbReference type="InterPro" id="IPR011990">
    <property type="entry name" value="TPR-like_helical_dom_sf"/>
</dbReference>
<dbReference type="Pfam" id="PF13174">
    <property type="entry name" value="TPR_6"/>
    <property type="match status" value="1"/>
</dbReference>
<reference evidence="7 8" key="1">
    <citation type="submission" date="2019-03" db="EMBL/GenBank/DDBJ databases">
        <title>Genomic Encyclopedia of Type Strains, Phase IV (KMG-IV): sequencing the most valuable type-strain genomes for metagenomic binning, comparative biology and taxonomic classification.</title>
        <authorList>
            <person name="Goeker M."/>
        </authorList>
    </citation>
    <scope>NUCLEOTIDE SEQUENCE [LARGE SCALE GENOMIC DNA]</scope>
    <source>
        <strain evidence="7 8">DSM 21944</strain>
    </source>
</reference>